<organism evidence="2 3">
    <name type="scientific">Streptomyces fragilis</name>
    <dbReference type="NCBI Taxonomy" id="67301"/>
    <lineage>
        <taxon>Bacteria</taxon>
        <taxon>Bacillati</taxon>
        <taxon>Actinomycetota</taxon>
        <taxon>Actinomycetes</taxon>
        <taxon>Kitasatosporales</taxon>
        <taxon>Streptomycetaceae</taxon>
        <taxon>Streptomyces</taxon>
    </lineage>
</organism>
<protein>
    <recommendedName>
        <fullName evidence="4">Syndecan 1</fullName>
    </recommendedName>
</protein>
<feature type="compositionally biased region" description="Pro residues" evidence="1">
    <location>
        <begin position="437"/>
        <end position="451"/>
    </location>
</feature>
<feature type="compositionally biased region" description="Low complexity" evidence="1">
    <location>
        <begin position="8"/>
        <end position="29"/>
    </location>
</feature>
<accession>A0ABV2YLY5</accession>
<feature type="non-terminal residue" evidence="2">
    <location>
        <position position="1"/>
    </location>
</feature>
<dbReference type="Proteomes" id="UP001550850">
    <property type="component" value="Unassembled WGS sequence"/>
</dbReference>
<feature type="compositionally biased region" description="Low complexity" evidence="1">
    <location>
        <begin position="409"/>
        <end position="436"/>
    </location>
</feature>
<evidence type="ECO:0000256" key="1">
    <source>
        <dbReference type="SAM" id="MobiDB-lite"/>
    </source>
</evidence>
<sequence>ALRPVTLPDAGTRTATTAPAGPEARPATPVRGAVNRAPLGAPLSELPPTAVPLAQNAAVPPPVPGGRGVSGPALPVVQRRADGASGGEGSSPSSGPSSGPRSGGTDTPARGGLPDGAVAPPGTSHRPSARTGARARGGLGAPLPALPPSADVTGASAPGAVPGTAHGGRTPTGPASRPTAAAPLLGRGGVQRSLTAGSSDPSTTRPGTAHQGEGPATPLVSPPPPATVTGSPVQATAVTAPGPAPAAQRQHGTASPGGPRSVAGQSHGAPAGSAGPVPLVAARRVAEDVPPAPGGGGRRPPGVVGTRPLPVSRSLSLLAARPLPLNTGLPEGALPPPTRAGSRPVVAARWATTPDAAAPVATTPDASARAMSARSAAASAAGGTVPGRTPLSHSGGAPPTPAGPPNLRAATGGPAPVGAAARSTGGPAPVQRVPVVRPAPPSSGAPGPGAPAPSAAVPARTLPVTAPQAAPPAGLPAATSATPVPAGDVPVVRWRRTGSDGGSGGAAPAVQRTGPGIGAGPTTAAGNRPPQGGPAKAGPAGGRPRSASAPVTAHTTGSASAPAGSRARGADPAQDPGLDLDDLARRLLDPVARLLRAELRRGRERTGRPHDGRR</sequence>
<feature type="compositionally biased region" description="Low complexity" evidence="1">
    <location>
        <begin position="354"/>
        <end position="381"/>
    </location>
</feature>
<feature type="compositionally biased region" description="Low complexity" evidence="1">
    <location>
        <begin position="452"/>
        <end position="468"/>
    </location>
</feature>
<gene>
    <name evidence="2" type="ORF">AB0E65_21325</name>
</gene>
<feature type="compositionally biased region" description="Polar residues" evidence="1">
    <location>
        <begin position="192"/>
        <end position="206"/>
    </location>
</feature>
<evidence type="ECO:0008006" key="4">
    <source>
        <dbReference type="Google" id="ProtNLM"/>
    </source>
</evidence>
<feature type="region of interest" description="Disordered" evidence="1">
    <location>
        <begin position="354"/>
        <end position="581"/>
    </location>
</feature>
<comment type="caution">
    <text evidence="2">The sequence shown here is derived from an EMBL/GenBank/DDBJ whole genome shotgun (WGS) entry which is preliminary data.</text>
</comment>
<keyword evidence="3" id="KW-1185">Reference proteome</keyword>
<evidence type="ECO:0000313" key="3">
    <source>
        <dbReference type="Proteomes" id="UP001550850"/>
    </source>
</evidence>
<feature type="compositionally biased region" description="Low complexity" evidence="1">
    <location>
        <begin position="227"/>
        <end position="248"/>
    </location>
</feature>
<reference evidence="2 3" key="1">
    <citation type="submission" date="2024-06" db="EMBL/GenBank/DDBJ databases">
        <title>The Natural Products Discovery Center: Release of the First 8490 Sequenced Strains for Exploring Actinobacteria Biosynthetic Diversity.</title>
        <authorList>
            <person name="Kalkreuter E."/>
            <person name="Kautsar S.A."/>
            <person name="Yang D."/>
            <person name="Bader C.D."/>
            <person name="Teijaro C.N."/>
            <person name="Fluegel L."/>
            <person name="Davis C.M."/>
            <person name="Simpson J.R."/>
            <person name="Lauterbach L."/>
            <person name="Steele A.D."/>
            <person name="Gui C."/>
            <person name="Meng S."/>
            <person name="Li G."/>
            <person name="Viehrig K."/>
            <person name="Ye F."/>
            <person name="Su P."/>
            <person name="Kiefer A.F."/>
            <person name="Nichols A."/>
            <person name="Cepeda A.J."/>
            <person name="Yan W."/>
            <person name="Fan B."/>
            <person name="Jiang Y."/>
            <person name="Adhikari A."/>
            <person name="Zheng C.-J."/>
            <person name="Schuster L."/>
            <person name="Cowan T.M."/>
            <person name="Smanski M.J."/>
            <person name="Chevrette M.G."/>
            <person name="De Carvalho L.P.S."/>
            <person name="Shen B."/>
        </authorList>
    </citation>
    <scope>NUCLEOTIDE SEQUENCE [LARGE SCALE GENOMIC DNA]</scope>
    <source>
        <strain evidence="2 3">NPDC038104</strain>
    </source>
</reference>
<name>A0ABV2YLY5_9ACTN</name>
<feature type="compositionally biased region" description="Low complexity" evidence="1">
    <location>
        <begin position="520"/>
        <end position="573"/>
    </location>
</feature>
<feature type="compositionally biased region" description="Low complexity" evidence="1">
    <location>
        <begin position="90"/>
        <end position="104"/>
    </location>
</feature>
<dbReference type="EMBL" id="JBEZUR010000038">
    <property type="protein sequence ID" value="MEU3556732.1"/>
    <property type="molecule type" value="Genomic_DNA"/>
</dbReference>
<feature type="region of interest" description="Disordered" evidence="1">
    <location>
        <begin position="1"/>
        <end position="309"/>
    </location>
</feature>
<evidence type="ECO:0000313" key="2">
    <source>
        <dbReference type="EMBL" id="MEU3556732.1"/>
    </source>
</evidence>
<feature type="compositionally biased region" description="Low complexity" evidence="1">
    <location>
        <begin position="300"/>
        <end position="309"/>
    </location>
</feature>
<proteinExistence type="predicted"/>